<dbReference type="Proteomes" id="UP000271162">
    <property type="component" value="Unassembled WGS sequence"/>
</dbReference>
<gene>
    <name evidence="2" type="ORF">NBR_LOCUS2218</name>
</gene>
<dbReference type="STRING" id="27835.A0A0N4XI65"/>
<organism evidence="4">
    <name type="scientific">Nippostrongylus brasiliensis</name>
    <name type="common">Rat hookworm</name>
    <dbReference type="NCBI Taxonomy" id="27835"/>
    <lineage>
        <taxon>Eukaryota</taxon>
        <taxon>Metazoa</taxon>
        <taxon>Ecdysozoa</taxon>
        <taxon>Nematoda</taxon>
        <taxon>Chromadorea</taxon>
        <taxon>Rhabditida</taxon>
        <taxon>Rhabditina</taxon>
        <taxon>Rhabditomorpha</taxon>
        <taxon>Strongyloidea</taxon>
        <taxon>Heligmosomidae</taxon>
        <taxon>Nippostrongylus</taxon>
    </lineage>
</organism>
<keyword evidence="3" id="KW-1185">Reference proteome</keyword>
<sequence>MPRRKRGNKVEPSMGKRVGPESWDELTYQKPEKLKVPCARVDSDSEWYEIDRVLDTICLVGCDKGWQSLVQWKPQWSKQIHTQSALKDFQGRATVLGCVIKNDVLRSRIRHKIEWNRKEFMSCNFRVRIEHPDGSTTSEDILSGT</sequence>
<evidence type="ECO:0000313" key="2">
    <source>
        <dbReference type="EMBL" id="VDL65807.1"/>
    </source>
</evidence>
<dbReference type="EMBL" id="UYSL01002380">
    <property type="protein sequence ID" value="VDL65807.1"/>
    <property type="molecule type" value="Genomic_DNA"/>
</dbReference>
<evidence type="ECO:0000313" key="4">
    <source>
        <dbReference type="WBParaSite" id="NBR_0000221701-mRNA-1"/>
    </source>
</evidence>
<accession>A0A0N4XI65</accession>
<reference evidence="2 3" key="2">
    <citation type="submission" date="2018-11" db="EMBL/GenBank/DDBJ databases">
        <authorList>
            <consortium name="Pathogen Informatics"/>
        </authorList>
    </citation>
    <scope>NUCLEOTIDE SEQUENCE [LARGE SCALE GENOMIC DNA]</scope>
</reference>
<feature type="region of interest" description="Disordered" evidence="1">
    <location>
        <begin position="1"/>
        <end position="22"/>
    </location>
</feature>
<dbReference type="WBParaSite" id="NBR_0000221701-mRNA-1">
    <property type="protein sequence ID" value="NBR_0000221701-mRNA-1"/>
    <property type="gene ID" value="NBR_0000221701"/>
</dbReference>
<proteinExistence type="predicted"/>
<dbReference type="AlphaFoldDB" id="A0A0N4XI65"/>
<name>A0A0N4XI65_NIPBR</name>
<evidence type="ECO:0000256" key="1">
    <source>
        <dbReference type="SAM" id="MobiDB-lite"/>
    </source>
</evidence>
<evidence type="ECO:0000313" key="3">
    <source>
        <dbReference type="Proteomes" id="UP000271162"/>
    </source>
</evidence>
<protein>
    <submittedName>
        <fullName evidence="4">DUF4283 domain-containing protein</fullName>
    </submittedName>
</protein>
<reference evidence="4" key="1">
    <citation type="submission" date="2017-02" db="UniProtKB">
        <authorList>
            <consortium name="WormBaseParasite"/>
        </authorList>
    </citation>
    <scope>IDENTIFICATION</scope>
</reference>